<dbReference type="AlphaFoldDB" id="A0A656KHU9"/>
<evidence type="ECO:0000313" key="1">
    <source>
        <dbReference type="EMBL" id="EPQ63478.1"/>
    </source>
</evidence>
<reference evidence="2" key="1">
    <citation type="journal article" date="2013" name="Nat. Genet.">
        <title>The wheat powdery mildew genome shows the unique evolution of an obligate biotroph.</title>
        <authorList>
            <person name="Wicker T."/>
            <person name="Oberhaensli S."/>
            <person name="Parlange F."/>
            <person name="Buchmann J.P."/>
            <person name="Shatalina M."/>
            <person name="Roffler S."/>
            <person name="Ben-David R."/>
            <person name="Dolezel J."/>
            <person name="Simkova H."/>
            <person name="Schulze-Lefert P."/>
            <person name="Spanu P.D."/>
            <person name="Bruggmann R."/>
            <person name="Amselem J."/>
            <person name="Quesneville H."/>
            <person name="Ver Loren van Themaat E."/>
            <person name="Paape T."/>
            <person name="Shimizu K.K."/>
            <person name="Keller B."/>
        </authorList>
    </citation>
    <scope>NUCLEOTIDE SEQUENCE [LARGE SCALE GENOMIC DNA]</scope>
    <source>
        <strain evidence="2">96224</strain>
    </source>
</reference>
<dbReference type="OrthoDB" id="3599399at2759"/>
<dbReference type="EMBL" id="KE375117">
    <property type="protein sequence ID" value="EPQ63478.1"/>
    <property type="molecule type" value="Genomic_DNA"/>
</dbReference>
<organism evidence="1 2">
    <name type="scientific">Blumeria graminis f. sp. tritici 96224</name>
    <dbReference type="NCBI Taxonomy" id="1268274"/>
    <lineage>
        <taxon>Eukaryota</taxon>
        <taxon>Fungi</taxon>
        <taxon>Dikarya</taxon>
        <taxon>Ascomycota</taxon>
        <taxon>Pezizomycotina</taxon>
        <taxon>Leotiomycetes</taxon>
        <taxon>Erysiphales</taxon>
        <taxon>Erysiphaceae</taxon>
        <taxon>Blumeria</taxon>
    </lineage>
</organism>
<sequence length="215" mass="24271">MNIQQRDSHHTNRTYLPDVELEDRLEAFVIELEGKDPDDIDNELLDAFHSFSLEQGETQTFFTACGQMNIASASKATLQLSEESTKHTLTKETSQFELEDDANTYNIKDRYSAAKFHGILIDMGAAGHSTVGHGQYIAYTAIFQSYPINTLERIEIKFGISLITSIGSIRILTRIGPCIFHIVEENTPFLLSLKDLDEKQALFDNLRMSFVSQTV</sequence>
<protein>
    <submittedName>
        <fullName evidence="1">Uncharacterized protein</fullName>
    </submittedName>
</protein>
<gene>
    <name evidence="1" type="ORF">BGT96224_A20369</name>
</gene>
<name>A0A656KHU9_BLUGR</name>
<accession>A0A656KHU9</accession>
<evidence type="ECO:0000313" key="2">
    <source>
        <dbReference type="Proteomes" id="UP000053110"/>
    </source>
</evidence>
<dbReference type="Proteomes" id="UP000053110">
    <property type="component" value="Unassembled WGS sequence"/>
</dbReference>
<proteinExistence type="predicted"/>